<keyword evidence="1" id="KW-1133">Transmembrane helix</keyword>
<evidence type="ECO:0000256" key="1">
    <source>
        <dbReference type="SAM" id="Phobius"/>
    </source>
</evidence>
<dbReference type="GO" id="GO:0016989">
    <property type="term" value="F:sigma factor antagonist activity"/>
    <property type="evidence" value="ECO:0007669"/>
    <property type="project" value="TreeGrafter"/>
</dbReference>
<dbReference type="EMBL" id="JAGTAR010000002">
    <property type="protein sequence ID" value="MBR8534281.1"/>
    <property type="molecule type" value="Genomic_DNA"/>
</dbReference>
<dbReference type="Pfam" id="PF04773">
    <property type="entry name" value="FecR"/>
    <property type="match status" value="1"/>
</dbReference>
<dbReference type="AlphaFoldDB" id="A0A941EZC7"/>
<gene>
    <name evidence="4" type="ORF">KDU71_01830</name>
</gene>
<accession>A0A941EZC7</accession>
<sequence>MDVFKLSALVVKYLRGNCDAQAQAKVEEWKAIKPANRNFIDDIHDSHLLGEKLKLYNSFDSNKAWGQFVITNKLKRNNTIYMQPLLKVASIIVLLISIGGVLYFLNTMREQPQQLTESSIQPGTSNAVLVVDNQSITLSDTVNVILEDKSELIASISNGQINYNNEVSSLLEMTVKVPIKSEYQFVLSDGTKVWMNAGSKVTFAHPFKGNTRSIKAEGEVYLEVAKDATRPFVVELPNNNSIEVLGTQFNVKAYPEEHLQKTVLVEGSVLWKSNNGKERLMEPGQLLLASNLDNGIEVKVVDVYPYIAWKNGYFAYENERLEDIMTSLSRWYGVTVTYQDEVIKDLHFSMDVKRYEHLNDILKMLEVTEKIYFTINGSEIIINKHN</sequence>
<organism evidence="4 5">
    <name type="scientific">Carboxylicivirga sediminis</name>
    <dbReference type="NCBI Taxonomy" id="2006564"/>
    <lineage>
        <taxon>Bacteria</taxon>
        <taxon>Pseudomonadati</taxon>
        <taxon>Bacteroidota</taxon>
        <taxon>Bacteroidia</taxon>
        <taxon>Marinilabiliales</taxon>
        <taxon>Marinilabiliaceae</taxon>
        <taxon>Carboxylicivirga</taxon>
    </lineage>
</organism>
<dbReference type="InterPro" id="IPR032508">
    <property type="entry name" value="FecR_C"/>
</dbReference>
<dbReference type="InterPro" id="IPR012373">
    <property type="entry name" value="Ferrdict_sens_TM"/>
</dbReference>
<evidence type="ECO:0000313" key="4">
    <source>
        <dbReference type="EMBL" id="MBR8534281.1"/>
    </source>
</evidence>
<dbReference type="Pfam" id="PF16344">
    <property type="entry name" value="FecR_C"/>
    <property type="match status" value="1"/>
</dbReference>
<dbReference type="Gene3D" id="3.55.50.30">
    <property type="match status" value="1"/>
</dbReference>
<dbReference type="PIRSF" id="PIRSF018266">
    <property type="entry name" value="FecR"/>
    <property type="match status" value="1"/>
</dbReference>
<dbReference type="PANTHER" id="PTHR30273">
    <property type="entry name" value="PERIPLASMIC SIGNAL SENSOR AND SIGMA FACTOR ACTIVATOR FECR-RELATED"/>
    <property type="match status" value="1"/>
</dbReference>
<protein>
    <submittedName>
        <fullName evidence="4">FecR family protein</fullName>
    </submittedName>
</protein>
<feature type="domain" description="Protein FecR C-terminal" evidence="3">
    <location>
        <begin position="313"/>
        <end position="382"/>
    </location>
</feature>
<dbReference type="PANTHER" id="PTHR30273:SF2">
    <property type="entry name" value="PROTEIN FECR"/>
    <property type="match status" value="1"/>
</dbReference>
<reference evidence="4" key="2">
    <citation type="submission" date="2021-04" db="EMBL/GenBank/DDBJ databases">
        <authorList>
            <person name="Zhang T."/>
            <person name="Zhang Y."/>
            <person name="Lu D."/>
            <person name="Zuo D."/>
            <person name="Du Z."/>
        </authorList>
    </citation>
    <scope>NUCLEOTIDE SEQUENCE</scope>
    <source>
        <strain evidence="4">JR1</strain>
    </source>
</reference>
<evidence type="ECO:0000313" key="5">
    <source>
        <dbReference type="Proteomes" id="UP000679220"/>
    </source>
</evidence>
<comment type="caution">
    <text evidence="4">The sequence shown here is derived from an EMBL/GenBank/DDBJ whole genome shotgun (WGS) entry which is preliminary data.</text>
</comment>
<name>A0A941EZC7_9BACT</name>
<keyword evidence="1" id="KW-0812">Transmembrane</keyword>
<dbReference type="RefSeq" id="WP_212188191.1">
    <property type="nucleotide sequence ID" value="NZ_JAGTAR010000002.1"/>
</dbReference>
<dbReference type="InterPro" id="IPR006860">
    <property type="entry name" value="FecR"/>
</dbReference>
<evidence type="ECO:0000259" key="2">
    <source>
        <dbReference type="Pfam" id="PF04773"/>
    </source>
</evidence>
<evidence type="ECO:0000259" key="3">
    <source>
        <dbReference type="Pfam" id="PF16344"/>
    </source>
</evidence>
<proteinExistence type="predicted"/>
<reference evidence="4" key="1">
    <citation type="journal article" date="2018" name="Int. J. Syst. Evol. Microbiol.">
        <title>Carboxylicivirga sediminis sp. nov., isolated from coastal sediment.</title>
        <authorList>
            <person name="Wang F.Q."/>
            <person name="Ren L.H."/>
            <person name="Zou R.J."/>
            <person name="Sun Y.Z."/>
            <person name="Liu X.J."/>
            <person name="Jiang F."/>
            <person name="Liu L.J."/>
        </authorList>
    </citation>
    <scope>NUCLEOTIDE SEQUENCE</scope>
    <source>
        <strain evidence="4">JR1</strain>
    </source>
</reference>
<dbReference type="Proteomes" id="UP000679220">
    <property type="component" value="Unassembled WGS sequence"/>
</dbReference>
<keyword evidence="1" id="KW-0472">Membrane</keyword>
<dbReference type="Gene3D" id="2.60.120.1440">
    <property type="match status" value="1"/>
</dbReference>
<keyword evidence="5" id="KW-1185">Reference proteome</keyword>
<feature type="domain" description="FecR protein" evidence="2">
    <location>
        <begin position="175"/>
        <end position="269"/>
    </location>
</feature>
<feature type="transmembrane region" description="Helical" evidence="1">
    <location>
        <begin position="85"/>
        <end position="105"/>
    </location>
</feature>